<dbReference type="GO" id="GO:0016747">
    <property type="term" value="F:acyltransferase activity, transferring groups other than amino-acyl groups"/>
    <property type="evidence" value="ECO:0007669"/>
    <property type="project" value="InterPro"/>
</dbReference>
<evidence type="ECO:0000259" key="1">
    <source>
        <dbReference type="PROSITE" id="PS51186"/>
    </source>
</evidence>
<dbReference type="EMBL" id="MEWG01000024">
    <property type="protein sequence ID" value="OGC77234.1"/>
    <property type="molecule type" value="Genomic_DNA"/>
</dbReference>
<dbReference type="Pfam" id="PF13302">
    <property type="entry name" value="Acetyltransf_3"/>
    <property type="match status" value="1"/>
</dbReference>
<dbReference type="PANTHER" id="PTHR43415">
    <property type="entry name" value="SPERMIDINE N(1)-ACETYLTRANSFERASE"/>
    <property type="match status" value="1"/>
</dbReference>
<organism evidence="2 3">
    <name type="scientific">candidate division WWE3 bacterium RIFOXYD1_FULL_39_9</name>
    <dbReference type="NCBI Taxonomy" id="1802649"/>
    <lineage>
        <taxon>Bacteria</taxon>
        <taxon>Katanobacteria</taxon>
    </lineage>
</organism>
<accession>A0A1F4X6C9</accession>
<evidence type="ECO:0000313" key="3">
    <source>
        <dbReference type="Proteomes" id="UP000176815"/>
    </source>
</evidence>
<gene>
    <name evidence="2" type="ORF">A2619_04415</name>
</gene>
<proteinExistence type="predicted"/>
<name>A0A1F4X6C9_UNCKA</name>
<dbReference type="SUPFAM" id="SSF55729">
    <property type="entry name" value="Acyl-CoA N-acyltransferases (Nat)"/>
    <property type="match status" value="1"/>
</dbReference>
<dbReference type="InterPro" id="IPR016181">
    <property type="entry name" value="Acyl_CoA_acyltransferase"/>
</dbReference>
<reference evidence="2 3" key="1">
    <citation type="journal article" date="2016" name="Nat. Commun.">
        <title>Thousands of microbial genomes shed light on interconnected biogeochemical processes in an aquifer system.</title>
        <authorList>
            <person name="Anantharaman K."/>
            <person name="Brown C.T."/>
            <person name="Hug L.A."/>
            <person name="Sharon I."/>
            <person name="Castelle C.J."/>
            <person name="Probst A.J."/>
            <person name="Thomas B.C."/>
            <person name="Singh A."/>
            <person name="Wilkins M.J."/>
            <person name="Karaoz U."/>
            <person name="Brodie E.L."/>
            <person name="Williams K.H."/>
            <person name="Hubbard S.S."/>
            <person name="Banfield J.F."/>
        </authorList>
    </citation>
    <scope>NUCLEOTIDE SEQUENCE [LARGE SCALE GENOMIC DNA]</scope>
</reference>
<sequence length="272" mass="31057">MNYNVLATTYSEKAGTIHLAPFCEVYDNKNINSDYKFWFNRPEVVSKNSHGLFPYSPDTDIKETLQYDESRIIWSILVKGPKHIGNVSLQRIDLINRSAEIAIVIGEPDYYGKGVATFAVKEICEHGFKKLGLNRIWSGTAATNIGMQKVFEKLGFKKEGIFKEAMFLNGEFVDVYEYGLLKEQKNIDPFEKVFGISSEKQSDQELINKIEEIRGKNNKRWMDLVRLAFDSVPEKAKDIMKKIVDCDKQIQEASSKLANSDKIPMPKSYTGN</sequence>
<dbReference type="AlphaFoldDB" id="A0A1F4X6C9"/>
<dbReference type="Gene3D" id="3.40.630.30">
    <property type="match status" value="1"/>
</dbReference>
<dbReference type="InterPro" id="IPR000182">
    <property type="entry name" value="GNAT_dom"/>
</dbReference>
<dbReference type="PROSITE" id="PS51186">
    <property type="entry name" value="GNAT"/>
    <property type="match status" value="1"/>
</dbReference>
<dbReference type="Proteomes" id="UP000176815">
    <property type="component" value="Unassembled WGS sequence"/>
</dbReference>
<feature type="domain" description="N-acetyltransferase" evidence="1">
    <location>
        <begin position="33"/>
        <end position="183"/>
    </location>
</feature>
<evidence type="ECO:0000313" key="2">
    <source>
        <dbReference type="EMBL" id="OGC77234.1"/>
    </source>
</evidence>
<protein>
    <recommendedName>
        <fullName evidence="1">N-acetyltransferase domain-containing protein</fullName>
    </recommendedName>
</protein>
<dbReference type="CDD" id="cd04301">
    <property type="entry name" value="NAT_SF"/>
    <property type="match status" value="1"/>
</dbReference>
<dbReference type="PANTHER" id="PTHR43415:SF3">
    <property type="entry name" value="GNAT-FAMILY ACETYLTRANSFERASE"/>
    <property type="match status" value="1"/>
</dbReference>
<comment type="caution">
    <text evidence="2">The sequence shown here is derived from an EMBL/GenBank/DDBJ whole genome shotgun (WGS) entry which is preliminary data.</text>
</comment>